<evidence type="ECO:0000313" key="4">
    <source>
        <dbReference type="Proteomes" id="UP000593567"/>
    </source>
</evidence>
<name>A0A7J7JYB7_BUGNE</name>
<dbReference type="InterPro" id="IPR013594">
    <property type="entry name" value="Dynein_heavy_tail"/>
</dbReference>
<evidence type="ECO:0000313" key="3">
    <source>
        <dbReference type="EMBL" id="KAF6031362.1"/>
    </source>
</evidence>
<dbReference type="GO" id="GO:0005858">
    <property type="term" value="C:axonemal dynein complex"/>
    <property type="evidence" value="ECO:0007669"/>
    <property type="project" value="TreeGrafter"/>
</dbReference>
<dbReference type="GO" id="GO:0051959">
    <property type="term" value="F:dynein light intermediate chain binding"/>
    <property type="evidence" value="ECO:0007669"/>
    <property type="project" value="InterPro"/>
</dbReference>
<keyword evidence="4" id="KW-1185">Reference proteome</keyword>
<gene>
    <name evidence="3" type="ORF">EB796_010332</name>
</gene>
<sequence length="331" mass="37131">MDLAQVEEQIIDTAEQVATFNQWLSNKATVKTLSFFYQLAEYLPLEDCGRHMNGQKGQMIPRIFISNCSSTKLTGTLIYFIKSKLTVELQDPIAANEVFMGVLDTANPANGEGLFSVVEQYMQSCVYPPVRATKDWGLILKEPGGSEVHANFLGNLENFMLFLAGAQISISHAVTLAPDTIVNWADIHTMADCQYISSNPDTVVEIENLVTVWCKQLEKILAESERMRKEADDTGPRAELDHWRQMSSRFSSLVEQVKGNRCRMAINILHIVKSKVLRKWKGLDDRITDGANEAKDNIKLLDVFEMFSPLSDAKIEGIEPTLPGSLRLLQD</sequence>
<organism evidence="3 4">
    <name type="scientific">Bugula neritina</name>
    <name type="common">Brown bryozoan</name>
    <name type="synonym">Sertularia neritina</name>
    <dbReference type="NCBI Taxonomy" id="10212"/>
    <lineage>
        <taxon>Eukaryota</taxon>
        <taxon>Metazoa</taxon>
        <taxon>Spiralia</taxon>
        <taxon>Lophotrochozoa</taxon>
        <taxon>Bryozoa</taxon>
        <taxon>Gymnolaemata</taxon>
        <taxon>Cheilostomatida</taxon>
        <taxon>Flustrina</taxon>
        <taxon>Buguloidea</taxon>
        <taxon>Bugulidae</taxon>
        <taxon>Bugula</taxon>
    </lineage>
</organism>
<evidence type="ECO:0000259" key="2">
    <source>
        <dbReference type="Pfam" id="PF08385"/>
    </source>
</evidence>
<dbReference type="Proteomes" id="UP000593567">
    <property type="component" value="Unassembled WGS sequence"/>
</dbReference>
<dbReference type="PANTHER" id="PTHR46532:SF4">
    <property type="entry name" value="AAA+ ATPASE DOMAIN-CONTAINING PROTEIN"/>
    <property type="match status" value="1"/>
</dbReference>
<comment type="caution">
    <text evidence="3">The sequence shown here is derived from an EMBL/GenBank/DDBJ whole genome shotgun (WGS) entry which is preliminary data.</text>
</comment>
<dbReference type="PANTHER" id="PTHR46532">
    <property type="entry name" value="MALE FERTILITY FACTOR KL5"/>
    <property type="match status" value="1"/>
</dbReference>
<reference evidence="3" key="1">
    <citation type="submission" date="2020-06" db="EMBL/GenBank/DDBJ databases">
        <title>Draft genome of Bugula neritina, a colonial animal packing powerful symbionts and potential medicines.</title>
        <authorList>
            <person name="Rayko M."/>
        </authorList>
    </citation>
    <scope>NUCLEOTIDE SEQUENCE [LARGE SCALE GENOMIC DNA]</scope>
    <source>
        <strain evidence="3">Kwan_BN1</strain>
    </source>
</reference>
<dbReference type="Pfam" id="PF08385">
    <property type="entry name" value="DHC_N1"/>
    <property type="match status" value="1"/>
</dbReference>
<accession>A0A7J7JYB7</accession>
<dbReference type="GO" id="GO:0045505">
    <property type="term" value="F:dynein intermediate chain binding"/>
    <property type="evidence" value="ECO:0007669"/>
    <property type="project" value="InterPro"/>
</dbReference>
<dbReference type="EMBL" id="VXIV02001612">
    <property type="protein sequence ID" value="KAF6031362.1"/>
    <property type="molecule type" value="Genomic_DNA"/>
</dbReference>
<protein>
    <recommendedName>
        <fullName evidence="2">Dynein heavy chain tail domain-containing protein</fullName>
    </recommendedName>
</protein>
<dbReference type="AlphaFoldDB" id="A0A7J7JYB7"/>
<feature type="domain" description="Dynein heavy chain tail" evidence="2">
    <location>
        <begin position="205"/>
        <end position="326"/>
    </location>
</feature>
<dbReference type="GO" id="GO:0007018">
    <property type="term" value="P:microtubule-based movement"/>
    <property type="evidence" value="ECO:0007669"/>
    <property type="project" value="InterPro"/>
</dbReference>
<comment type="similarity">
    <text evidence="1">Belongs to the dynein heavy chain family.</text>
</comment>
<dbReference type="OrthoDB" id="286107at2759"/>
<evidence type="ECO:0000256" key="1">
    <source>
        <dbReference type="ARBA" id="ARBA00008887"/>
    </source>
</evidence>
<proteinExistence type="inferred from homology"/>
<dbReference type="InterPro" id="IPR026983">
    <property type="entry name" value="DHC"/>
</dbReference>